<organism evidence="3 4">
    <name type="scientific">Formosa undariae</name>
    <dbReference type="NCBI Taxonomy" id="1325436"/>
    <lineage>
        <taxon>Bacteria</taxon>
        <taxon>Pseudomonadati</taxon>
        <taxon>Bacteroidota</taxon>
        <taxon>Flavobacteriia</taxon>
        <taxon>Flavobacteriales</taxon>
        <taxon>Flavobacteriaceae</taxon>
        <taxon>Formosa</taxon>
    </lineage>
</organism>
<dbReference type="Proteomes" id="UP001589605">
    <property type="component" value="Unassembled WGS sequence"/>
</dbReference>
<dbReference type="EMBL" id="JBHMEZ010000030">
    <property type="protein sequence ID" value="MFB9054680.1"/>
    <property type="molecule type" value="Genomic_DNA"/>
</dbReference>
<evidence type="ECO:0000313" key="3">
    <source>
        <dbReference type="EMBL" id="MFB9054680.1"/>
    </source>
</evidence>
<comment type="caution">
    <text evidence="3">The sequence shown here is derived from an EMBL/GenBank/DDBJ whole genome shotgun (WGS) entry which is preliminary data.</text>
</comment>
<gene>
    <name evidence="3" type="ORF">ACFFVB_16445</name>
</gene>
<dbReference type="Pfam" id="PF13715">
    <property type="entry name" value="CarbopepD_reg_2"/>
    <property type="match status" value="1"/>
</dbReference>
<reference evidence="3 4" key="1">
    <citation type="submission" date="2024-09" db="EMBL/GenBank/DDBJ databases">
        <authorList>
            <person name="Sun Q."/>
            <person name="Mori K."/>
        </authorList>
    </citation>
    <scope>NUCLEOTIDE SEQUENCE [LARGE SCALE GENOMIC DNA]</scope>
    <source>
        <strain evidence="3 4">CECT 8286</strain>
    </source>
</reference>
<dbReference type="SUPFAM" id="SSF49464">
    <property type="entry name" value="Carboxypeptidase regulatory domain-like"/>
    <property type="match status" value="1"/>
</dbReference>
<dbReference type="InterPro" id="IPR008969">
    <property type="entry name" value="CarboxyPept-like_regulatory"/>
</dbReference>
<feature type="chain" id="PRO_5045140071" evidence="1">
    <location>
        <begin position="19"/>
        <end position="901"/>
    </location>
</feature>
<dbReference type="InterPro" id="IPR041700">
    <property type="entry name" value="OMP_b-brl_3"/>
</dbReference>
<dbReference type="Pfam" id="PF14905">
    <property type="entry name" value="OMP_b-brl_3"/>
    <property type="match status" value="1"/>
</dbReference>
<accession>A0ABV5F5I9</accession>
<feature type="signal peptide" evidence="1">
    <location>
        <begin position="1"/>
        <end position="18"/>
    </location>
</feature>
<feature type="domain" description="Outer membrane protein beta-barrel" evidence="2">
    <location>
        <begin position="438"/>
        <end position="892"/>
    </location>
</feature>
<evidence type="ECO:0000259" key="2">
    <source>
        <dbReference type="Pfam" id="PF14905"/>
    </source>
</evidence>
<keyword evidence="1" id="KW-0732">Signal</keyword>
<evidence type="ECO:0000256" key="1">
    <source>
        <dbReference type="SAM" id="SignalP"/>
    </source>
</evidence>
<name>A0ABV5F5I9_9FLAO</name>
<protein>
    <submittedName>
        <fullName evidence="3">Outer membrane beta-barrel protein</fullName>
    </submittedName>
</protein>
<keyword evidence="4" id="KW-1185">Reference proteome</keyword>
<evidence type="ECO:0000313" key="4">
    <source>
        <dbReference type="Proteomes" id="UP001589605"/>
    </source>
</evidence>
<dbReference type="RefSeq" id="WP_382384318.1">
    <property type="nucleotide sequence ID" value="NZ_JBHMEZ010000030.1"/>
</dbReference>
<dbReference type="SUPFAM" id="SSF56935">
    <property type="entry name" value="Porins"/>
    <property type="match status" value="1"/>
</dbReference>
<proteinExistence type="predicted"/>
<sequence length="901" mass="102250">MKYFLVFLLSLVSFLSFSQTKRFEVSGILYAEDLDEPLEAATVYLQRIQDSSLVAYGITDRKGEFKIEGKTPDNRLNVFMSYLGYKTYAKVIEIDSEIIKLPTLRLESEDNALDEIIIKSTAPITFKTDTLEYNAKSFKTKKDANVEDVLKVLPGVEIDENGTITVNGVAVDNVLVNGKPFFGDDPSIATKNLTKDIIKKIQIVDTKTKDQAFAGEAGEQESKTINLTIEEDKNKGEFGRLSAAGGTNERYQMSGIYNRFNDTRRVSVLAGGNNINAPGFSNAELNDTFGRDRGFSAGGNGIITSKNVGANYNSSPSKYNEFNTDYFYARSDSEDHRKVDKEIFLPDTKYYTSSESSNVKTNQSHKANVSYETELDPTLLLSFRPRFQANTSTSNWLSEEESFNEDREITNTSVSNIHSVNDSEEFSANLRATKRLGEKGSFLRFEMGGLLKNSDSDKYLLSETNYFGDEPSDEIRDQYGDGNLSETRTNSSIRFRKPLLKDKMSLDMEYNYRSTLSKSKLSTFDYDETAQAYSDFNFDQSTDFENENITSTPEVGVRYRGDKWSFRTELGYDFINLSSIDVLRPELNFDQDFAQVRIDARMGYDVKSKMSFRTDYRLRNEAPTISELQPYVNISNPLHIIKGNPALEMTQNHRINTRFHTNSYNKGFGFFGYVNLNVVDNKVVSKSEVDENLVKTTTYVNVNGAYNVNMVVSMSQKIKLDSISDLKVVAGFCPNLQRNVNFNNDVQYSSTVRSLAPSVGLIYDITDTVEFESYYSAQFSEGTYSLDSFNDTAFTIHRLKVNTAVYLLDNFEWRNNMNFNYNSNISDGFQKSSWFWNSTLSYAVLNDKGYVTLKAYDILNQNTNASRVVNEDYIQDSESNVLQQYFLIGFSWKFNSMGAKS</sequence>